<reference evidence="9 10" key="1">
    <citation type="submission" date="2019-02" db="EMBL/GenBank/DDBJ databases">
        <title>Genomic Encyclopedia of Type Strains, Phase IV (KMG-IV): sequencing the most valuable type-strain genomes for metagenomic binning, comparative biology and taxonomic classification.</title>
        <authorList>
            <person name="Goeker M."/>
        </authorList>
    </citation>
    <scope>NUCLEOTIDE SEQUENCE [LARGE SCALE GENOMIC DNA]</scope>
    <source>
        <strain evidence="9 10">DSM 21056</strain>
    </source>
</reference>
<evidence type="ECO:0000256" key="5">
    <source>
        <dbReference type="HAMAP-Rule" id="MF_01629"/>
    </source>
</evidence>
<dbReference type="EMBL" id="SHLI01000001">
    <property type="protein sequence ID" value="RZU98887.1"/>
    <property type="molecule type" value="Genomic_DNA"/>
</dbReference>
<dbReference type="Pfam" id="PF10590">
    <property type="entry name" value="PNP_phzG_C"/>
    <property type="match status" value="1"/>
</dbReference>
<dbReference type="GO" id="GO:0010181">
    <property type="term" value="F:FMN binding"/>
    <property type="evidence" value="ECO:0007669"/>
    <property type="project" value="UniProtKB-UniRule"/>
</dbReference>
<evidence type="ECO:0000259" key="8">
    <source>
        <dbReference type="Pfam" id="PF10590"/>
    </source>
</evidence>
<dbReference type="GO" id="GO:0008615">
    <property type="term" value="P:pyridoxine biosynthetic process"/>
    <property type="evidence" value="ECO:0007669"/>
    <property type="project" value="UniProtKB-UniRule"/>
</dbReference>
<dbReference type="AlphaFoldDB" id="A0A4Q8D0X4"/>
<feature type="binding site" evidence="5">
    <location>
        <position position="114"/>
    </location>
    <ligand>
        <name>substrate</name>
    </ligand>
</feature>
<name>A0A4Q8D0X4_9GAMM</name>
<dbReference type="InterPro" id="IPR019576">
    <property type="entry name" value="Pyridoxamine_oxidase_dimer_C"/>
</dbReference>
<keyword evidence="5" id="KW-0664">Pyridoxine biosynthesis</keyword>
<comment type="pathway">
    <text evidence="5">Cofactor metabolism; pyridoxal 5'-phosphate salvage; pyridoxal 5'-phosphate from pyridoxamine 5'-phosphate: step 1/1.</text>
</comment>
<feature type="binding site" evidence="5 6">
    <location>
        <begin position="59"/>
        <end position="60"/>
    </location>
    <ligand>
        <name>FMN</name>
        <dbReference type="ChEBI" id="CHEBI:58210"/>
    </ligand>
</feature>
<evidence type="ECO:0000256" key="4">
    <source>
        <dbReference type="ARBA" id="ARBA00023002"/>
    </source>
</evidence>
<evidence type="ECO:0000313" key="9">
    <source>
        <dbReference type="EMBL" id="RZU98887.1"/>
    </source>
</evidence>
<dbReference type="PROSITE" id="PS01064">
    <property type="entry name" value="PYRIDOX_OXIDASE"/>
    <property type="match status" value="1"/>
</dbReference>
<gene>
    <name evidence="5" type="primary">pdxH</name>
    <name evidence="9" type="ORF">EV698_1151</name>
</gene>
<comment type="caution">
    <text evidence="9">The sequence shown here is derived from an EMBL/GenBank/DDBJ whole genome shotgun (WGS) entry which is preliminary data.</text>
</comment>
<dbReference type="NCBIfam" id="TIGR00558">
    <property type="entry name" value="pdxH"/>
    <property type="match status" value="1"/>
</dbReference>
<evidence type="ECO:0000313" key="10">
    <source>
        <dbReference type="Proteomes" id="UP000292298"/>
    </source>
</evidence>
<comment type="function">
    <text evidence="5">Catalyzes the oxidation of either pyridoxine 5'-phosphate (PNP) or pyridoxamine 5'-phosphate (PMP) into pyridoxal 5'-phosphate (PLP).</text>
</comment>
<dbReference type="InterPro" id="IPR011576">
    <property type="entry name" value="Pyridox_Oxase_N"/>
</dbReference>
<feature type="binding site" evidence="5 6">
    <location>
        <begin position="123"/>
        <end position="124"/>
    </location>
    <ligand>
        <name>FMN</name>
        <dbReference type="ChEBI" id="CHEBI:58210"/>
    </ligand>
</feature>
<comment type="subunit">
    <text evidence="5">Homodimer.</text>
</comment>
<dbReference type="InterPro" id="IPR012349">
    <property type="entry name" value="Split_barrel_FMN-bd"/>
</dbReference>
<dbReference type="PANTHER" id="PTHR10851">
    <property type="entry name" value="PYRIDOXINE-5-PHOSPHATE OXIDASE"/>
    <property type="match status" value="1"/>
</dbReference>
<feature type="binding site" evidence="5">
    <location>
        <position position="110"/>
    </location>
    <ligand>
        <name>substrate</name>
    </ligand>
</feature>
<comment type="catalytic activity">
    <reaction evidence="5">
        <text>pyridoxine 5'-phosphate + O2 = pyridoxal 5'-phosphate + H2O2</text>
        <dbReference type="Rhea" id="RHEA:15149"/>
        <dbReference type="ChEBI" id="CHEBI:15379"/>
        <dbReference type="ChEBI" id="CHEBI:16240"/>
        <dbReference type="ChEBI" id="CHEBI:58589"/>
        <dbReference type="ChEBI" id="CHEBI:597326"/>
        <dbReference type="EC" id="1.4.3.5"/>
    </reaction>
</comment>
<dbReference type="RefSeq" id="WP_130503164.1">
    <property type="nucleotide sequence ID" value="NZ_SHLI01000001.1"/>
</dbReference>
<keyword evidence="4 5" id="KW-0560">Oxidoreductase</keyword>
<dbReference type="HAMAP" id="MF_01629">
    <property type="entry name" value="PdxH"/>
    <property type="match status" value="1"/>
</dbReference>
<keyword evidence="3 5" id="KW-0288">FMN</keyword>
<evidence type="ECO:0000256" key="1">
    <source>
        <dbReference type="ARBA" id="ARBA00007301"/>
    </source>
</evidence>
<dbReference type="InterPro" id="IPR000659">
    <property type="entry name" value="Pyridox_Oxase"/>
</dbReference>
<keyword evidence="2 5" id="KW-0285">Flavoprotein</keyword>
<feature type="binding site" evidence="5">
    <location>
        <begin position="174"/>
        <end position="176"/>
    </location>
    <ligand>
        <name>substrate</name>
    </ligand>
</feature>
<comment type="similarity">
    <text evidence="1 5">Belongs to the pyridoxamine 5'-phosphate oxidase family.</text>
</comment>
<comment type="caution">
    <text evidence="5">Lacks conserved residue(s) required for the propagation of feature annotation.</text>
</comment>
<dbReference type="Proteomes" id="UP000292298">
    <property type="component" value="Unassembled WGS sequence"/>
</dbReference>
<keyword evidence="10" id="KW-1185">Reference proteome</keyword>
<feature type="binding site" evidence="5 6">
    <location>
        <begin position="44"/>
        <end position="49"/>
    </location>
    <ligand>
        <name>FMN</name>
        <dbReference type="ChEBI" id="CHEBI:58210"/>
    </ligand>
</feature>
<comment type="catalytic activity">
    <reaction evidence="5">
        <text>pyridoxamine 5'-phosphate + O2 + H2O = pyridoxal 5'-phosphate + H2O2 + NH4(+)</text>
        <dbReference type="Rhea" id="RHEA:15817"/>
        <dbReference type="ChEBI" id="CHEBI:15377"/>
        <dbReference type="ChEBI" id="CHEBI:15379"/>
        <dbReference type="ChEBI" id="CHEBI:16240"/>
        <dbReference type="ChEBI" id="CHEBI:28938"/>
        <dbReference type="ChEBI" id="CHEBI:58451"/>
        <dbReference type="ChEBI" id="CHEBI:597326"/>
        <dbReference type="EC" id="1.4.3.5"/>
    </reaction>
</comment>
<evidence type="ECO:0000256" key="3">
    <source>
        <dbReference type="ARBA" id="ARBA00022643"/>
    </source>
</evidence>
<feature type="binding site" evidence="5 6">
    <location>
        <position position="168"/>
    </location>
    <ligand>
        <name>FMN</name>
        <dbReference type="ChEBI" id="CHEBI:58210"/>
    </ligand>
</feature>
<comment type="pathway">
    <text evidence="5">Cofactor metabolism; pyridoxal 5'-phosphate salvage; pyridoxal 5'-phosphate from pyridoxine 5'-phosphate: step 1/1.</text>
</comment>
<evidence type="ECO:0000256" key="6">
    <source>
        <dbReference type="PIRSR" id="PIRSR000190-2"/>
    </source>
</evidence>
<dbReference type="InterPro" id="IPR019740">
    <property type="entry name" value="Pyridox_Oxase_CS"/>
</dbReference>
<evidence type="ECO:0000259" key="7">
    <source>
        <dbReference type="Pfam" id="PF01243"/>
    </source>
</evidence>
<comment type="cofactor">
    <cofactor evidence="5 6">
        <name>FMN</name>
        <dbReference type="ChEBI" id="CHEBI:58210"/>
    </cofactor>
    <text evidence="5 6">Binds 1 FMN per subunit.</text>
</comment>
<evidence type="ECO:0000256" key="2">
    <source>
        <dbReference type="ARBA" id="ARBA00022630"/>
    </source>
</evidence>
<feature type="binding site" evidence="5 6">
    <location>
        <position position="66"/>
    </location>
    <ligand>
        <name>FMN</name>
        <dbReference type="ChEBI" id="CHEBI:58210"/>
    </ligand>
</feature>
<dbReference type="SUPFAM" id="SSF50475">
    <property type="entry name" value="FMN-binding split barrel"/>
    <property type="match status" value="1"/>
</dbReference>
<accession>A0A4Q8D0X4</accession>
<dbReference type="OrthoDB" id="9780392at2"/>
<proteinExistence type="inferred from homology"/>
<organism evidence="9 10">
    <name type="scientific">Spiribacter vilamensis</name>
    <dbReference type="NCBI Taxonomy" id="531306"/>
    <lineage>
        <taxon>Bacteria</taxon>
        <taxon>Pseudomonadati</taxon>
        <taxon>Pseudomonadota</taxon>
        <taxon>Gammaproteobacteria</taxon>
        <taxon>Chromatiales</taxon>
        <taxon>Ectothiorhodospiraceae</taxon>
        <taxon>Spiribacter</taxon>
    </lineage>
</organism>
<dbReference type="PANTHER" id="PTHR10851:SF0">
    <property type="entry name" value="PYRIDOXINE-5'-PHOSPHATE OXIDASE"/>
    <property type="match status" value="1"/>
</dbReference>
<dbReference type="NCBIfam" id="NF004231">
    <property type="entry name" value="PRK05679.1"/>
    <property type="match status" value="1"/>
</dbReference>
<dbReference type="PIRSF" id="PIRSF000190">
    <property type="entry name" value="Pyd_amn-ph_oxd"/>
    <property type="match status" value="1"/>
</dbReference>
<protein>
    <recommendedName>
        <fullName evidence="5">Pyridoxine/pyridoxamine 5'-phosphate oxidase</fullName>
        <ecNumber evidence="5">1.4.3.5</ecNumber>
    </recommendedName>
    <alternativeName>
        <fullName evidence="5">PNP/PMP oxidase</fullName>
        <shortName evidence="5">PNPOx</shortName>
    </alternativeName>
    <alternativeName>
        <fullName evidence="5">Pyridoxal 5'-phosphate synthase</fullName>
    </alternativeName>
</protein>
<dbReference type="Gene3D" id="2.30.110.10">
    <property type="entry name" value="Electron Transport, Fmn-binding Protein, Chain A"/>
    <property type="match status" value="1"/>
</dbReference>
<feature type="domain" description="Pyridoxamine 5'-phosphate oxidase N-terminal" evidence="7">
    <location>
        <begin position="25"/>
        <end position="142"/>
    </location>
</feature>
<feature type="binding site" evidence="5">
    <location>
        <position position="106"/>
    </location>
    <ligand>
        <name>substrate</name>
    </ligand>
</feature>
<dbReference type="EC" id="1.4.3.5" evidence="5"/>
<feature type="binding site" evidence="5 6">
    <location>
        <position position="88"/>
    </location>
    <ligand>
        <name>FMN</name>
        <dbReference type="ChEBI" id="CHEBI:58210"/>
    </ligand>
</feature>
<dbReference type="GO" id="GO:0004733">
    <property type="term" value="F:pyridoxamine phosphate oxidase activity"/>
    <property type="evidence" value="ECO:0007669"/>
    <property type="project" value="UniProtKB-UniRule"/>
</dbReference>
<feature type="domain" description="Pyridoxine 5'-phosphate oxidase dimerisation C-terminal" evidence="8">
    <location>
        <begin position="155"/>
        <end position="196"/>
    </location>
</feature>
<dbReference type="Pfam" id="PF01243">
    <property type="entry name" value="PNPOx_N"/>
    <property type="match status" value="1"/>
</dbReference>
<dbReference type="UniPathway" id="UPA01068">
    <property type="reaction ID" value="UER00304"/>
</dbReference>
<sequence length="196" mass="22445">MTYYETAIARFREWFELAKETEGVIDPTAMALATAGANGRPGLRTVLLKQVDEAGFVFYTNTRSQKGEHLAENPYAALNFYWAPLARQVVIEGPVRTVSDDEADAYFASRPRLSQIGAWASNQSEPLADRDEFEARLAEVEARFGDGPITRPPHWTGYRLEPDRIEFWQGRDGRLHDRERYYRVAGGDWEWMLLNP</sequence>
<feature type="binding site" evidence="5">
    <location>
        <position position="49"/>
    </location>
    <ligand>
        <name>substrate</name>
    </ligand>
</feature>
<feature type="binding site" evidence="5 6">
    <location>
        <position position="178"/>
    </location>
    <ligand>
        <name>FMN</name>
        <dbReference type="ChEBI" id="CHEBI:58210"/>
    </ligand>
</feature>